<evidence type="ECO:0000313" key="4">
    <source>
        <dbReference type="EMBL" id="RIA88637.1"/>
    </source>
</evidence>
<evidence type="ECO:0000259" key="2">
    <source>
        <dbReference type="PROSITE" id="PS51232"/>
    </source>
</evidence>
<feature type="region of interest" description="Disordered" evidence="1">
    <location>
        <begin position="1"/>
        <end position="58"/>
    </location>
</feature>
<organism evidence="4 5">
    <name type="scientific">Glomus cerebriforme</name>
    <dbReference type="NCBI Taxonomy" id="658196"/>
    <lineage>
        <taxon>Eukaryota</taxon>
        <taxon>Fungi</taxon>
        <taxon>Fungi incertae sedis</taxon>
        <taxon>Mucoromycota</taxon>
        <taxon>Glomeromycotina</taxon>
        <taxon>Glomeromycetes</taxon>
        <taxon>Glomerales</taxon>
        <taxon>Glomeraceae</taxon>
        <taxon>Glomus</taxon>
    </lineage>
</organism>
<evidence type="ECO:0000259" key="3">
    <source>
        <dbReference type="PROSITE" id="PS51444"/>
    </source>
</evidence>
<dbReference type="PANTHER" id="PTHR46345:SF8">
    <property type="entry name" value="FORMIN 3, ISOFORM B"/>
    <property type="match status" value="1"/>
</dbReference>
<feature type="compositionally biased region" description="Basic and acidic residues" evidence="1">
    <location>
        <begin position="1384"/>
        <end position="1400"/>
    </location>
</feature>
<dbReference type="InterPro" id="IPR010473">
    <property type="entry name" value="GTPase-bd"/>
</dbReference>
<feature type="domain" description="GBD/FH3" evidence="2">
    <location>
        <begin position="125"/>
        <end position="628"/>
    </location>
</feature>
<dbReference type="Proteomes" id="UP000265703">
    <property type="component" value="Unassembled WGS sequence"/>
</dbReference>
<keyword evidence="5" id="KW-1185">Reference proteome</keyword>
<dbReference type="EMBL" id="QKYT01000254">
    <property type="protein sequence ID" value="RIA88637.1"/>
    <property type="molecule type" value="Genomic_DNA"/>
</dbReference>
<dbReference type="PANTHER" id="PTHR46345">
    <property type="entry name" value="INVERTED FORMIN-2"/>
    <property type="match status" value="1"/>
</dbReference>
<feature type="region of interest" description="Disordered" evidence="1">
    <location>
        <begin position="1384"/>
        <end position="1425"/>
    </location>
</feature>
<evidence type="ECO:0000313" key="5">
    <source>
        <dbReference type="Proteomes" id="UP000265703"/>
    </source>
</evidence>
<dbReference type="Pfam" id="PF06367">
    <property type="entry name" value="Drf_FH3"/>
    <property type="match status" value="1"/>
</dbReference>
<feature type="compositionally biased region" description="Low complexity" evidence="1">
    <location>
        <begin position="804"/>
        <end position="813"/>
    </location>
</feature>
<dbReference type="InterPro" id="IPR016024">
    <property type="entry name" value="ARM-type_fold"/>
</dbReference>
<dbReference type="PROSITE" id="PS51444">
    <property type="entry name" value="FH2"/>
    <property type="match status" value="1"/>
</dbReference>
<dbReference type="InterPro" id="IPR015425">
    <property type="entry name" value="FH2_Formin"/>
</dbReference>
<gene>
    <name evidence="4" type="ORF">C1645_877249</name>
</gene>
<dbReference type="InterPro" id="IPR014768">
    <property type="entry name" value="GBD/FH3_dom"/>
</dbReference>
<dbReference type="STRING" id="658196.A0A397SXT7"/>
<dbReference type="SUPFAM" id="SSF48371">
    <property type="entry name" value="ARM repeat"/>
    <property type="match status" value="1"/>
</dbReference>
<reference evidence="4 5" key="1">
    <citation type="submission" date="2018-06" db="EMBL/GenBank/DDBJ databases">
        <title>Comparative genomics reveals the genomic features of Rhizophagus irregularis, R. cerebriforme, R. diaphanum and Gigaspora rosea, and their symbiotic lifestyle signature.</title>
        <authorList>
            <person name="Morin E."/>
            <person name="San Clemente H."/>
            <person name="Chen E.C.H."/>
            <person name="De La Providencia I."/>
            <person name="Hainaut M."/>
            <person name="Kuo A."/>
            <person name="Kohler A."/>
            <person name="Murat C."/>
            <person name="Tang N."/>
            <person name="Roy S."/>
            <person name="Loubradou J."/>
            <person name="Henrissat B."/>
            <person name="Grigoriev I.V."/>
            <person name="Corradi N."/>
            <person name="Roux C."/>
            <person name="Martin F.M."/>
        </authorList>
    </citation>
    <scope>NUCLEOTIDE SEQUENCE [LARGE SCALE GENOMIC DNA]</scope>
    <source>
        <strain evidence="4 5">DAOM 227022</strain>
    </source>
</reference>
<feature type="region of interest" description="Disordered" evidence="1">
    <location>
        <begin position="686"/>
        <end position="727"/>
    </location>
</feature>
<evidence type="ECO:0000256" key="1">
    <source>
        <dbReference type="SAM" id="MobiDB-lite"/>
    </source>
</evidence>
<feature type="compositionally biased region" description="Pro residues" evidence="1">
    <location>
        <begin position="790"/>
        <end position="800"/>
    </location>
</feature>
<comment type="caution">
    <text evidence="4">The sequence shown here is derived from an EMBL/GenBank/DDBJ whole genome shotgun (WGS) entry which is preliminary data.</text>
</comment>
<feature type="region of interest" description="Disordered" evidence="1">
    <location>
        <begin position="958"/>
        <end position="998"/>
    </location>
</feature>
<dbReference type="Pfam" id="PF06371">
    <property type="entry name" value="Drf_GBD"/>
    <property type="match status" value="1"/>
</dbReference>
<dbReference type="GO" id="GO:0030036">
    <property type="term" value="P:actin cytoskeleton organization"/>
    <property type="evidence" value="ECO:0007669"/>
    <property type="project" value="InterPro"/>
</dbReference>
<feature type="compositionally biased region" description="Polar residues" evidence="1">
    <location>
        <begin position="895"/>
        <end position="908"/>
    </location>
</feature>
<dbReference type="Gene3D" id="1.25.10.10">
    <property type="entry name" value="Leucine-rich Repeat Variant"/>
    <property type="match status" value="1"/>
</dbReference>
<name>A0A397SXT7_9GLOM</name>
<feature type="region of interest" description="Disordered" evidence="1">
    <location>
        <begin position="895"/>
        <end position="914"/>
    </location>
</feature>
<feature type="compositionally biased region" description="Low complexity" evidence="1">
    <location>
        <begin position="1410"/>
        <end position="1420"/>
    </location>
</feature>
<evidence type="ECO:0008006" key="6">
    <source>
        <dbReference type="Google" id="ProtNLM"/>
    </source>
</evidence>
<dbReference type="SMART" id="SM01140">
    <property type="entry name" value="Drf_GBD"/>
    <property type="match status" value="1"/>
</dbReference>
<dbReference type="InterPro" id="IPR010472">
    <property type="entry name" value="FH3_dom"/>
</dbReference>
<dbReference type="InterPro" id="IPR011989">
    <property type="entry name" value="ARM-like"/>
</dbReference>
<dbReference type="SMART" id="SM01139">
    <property type="entry name" value="Drf_FH3"/>
    <property type="match status" value="1"/>
</dbReference>
<feature type="region of interest" description="Disordered" evidence="1">
    <location>
        <begin position="771"/>
        <end position="838"/>
    </location>
</feature>
<dbReference type="InterPro" id="IPR042201">
    <property type="entry name" value="FH2_Formin_sf"/>
</dbReference>
<feature type="compositionally biased region" description="Pro residues" evidence="1">
    <location>
        <begin position="979"/>
        <end position="993"/>
    </location>
</feature>
<dbReference type="SUPFAM" id="SSF101447">
    <property type="entry name" value="Formin homology 2 domain (FH2 domain)"/>
    <property type="match status" value="1"/>
</dbReference>
<sequence length="1455" mass="163102">MEHSENGELVEQSYNKESKERKVVEQIFTTESVSVEPSSPVPERAEGASDNDSETNPNRRASIAVSRFSSMIDPNIPNIISSWISNGVGSQAVRAKRRATMIDHSSLKSSFTSPRFPIGVDFSMFNEISDQDLLQEFGNFLDEMNIQGVAREKMISLSVDQKRTILTHMQSQPQSIQRSLQRQDDVQQHTRLNFAQMYQQKNFLNIAQDCDAISDTSGKIQIRDSDVGSVTSAVSENDNTEQKPNNRLSLAYWFYGTEQTRSSSPPLTSVPEQTNSIAQTASQNNSIGLFGSLLGLYPTAGNSAKLQDMPDFYIEKLTQKNSAPKSLADTLLSLRITLSSAKLSWLREFLDNKGLSALESILEKHTIRDKKSTARNSDQDDRIQSQCIRCLRVIMNTETGFRQVLKSSSLVASIVFCLYTVNNKLRSQVADVLAALCVLSLDGHQLVVGAFTEFRIIHEEKFRFQYLVDSLKGREEEDSASIEYKAAGLSLINAIVNSPDIIEERILLREEFERRGIDDVFQVIKALDPPESVLKQIEVYQEERQEDLDELYEKAHEIVRDKIDPFSIVAKILQQVENDRNLYRRVIETLKNLLKISCKNTEERHQNEIWTLLEQFIEQIIFLNNLGQEWPKFMREYHSSIQHIVGKYSLVSGNVTDEEIDYLRARLEELVKIERTLTVEEKFTAPVGPGVQIPDQNLSKLDKEQSTQITSGSTSQMSSISSNSSPLVPTSPSYFPKFINMFRQSSVPTPVLNQHPTSNDNLSQQHKVIRKLPPPFPKAPSQSNNASRLRPPPPPPPIPPTKRSSSLSVISTSPPQNSKFKTKRSPPPPPPIKNNGQTNFITESLPILQSPPNNNVDLVIGTSSLLSNSIPANNIKVSSHVGTLTPQPISTISNNEIKSNLSSQSPSNNEKKSEKLLQFPSGLPSAKNNGITLLMTSSFNNITIPSIPSIPSVISTSTTQLKTNSGKIGPAPLPSGVGAPPPPPPPPPPPGVGVPPKNSTIFYDNNISVTVTVNNQKGPLKQLFWSKISEHEVNNTVWKDIQEEDIPLNTDELNELFSKTVTITSENDTKISIKSTVTTLLDFNRANNIAIMLARIKMLYSEIKDAILELDDEKLSIENLRSIKQYIPTSEEIELVKEYDGDLSTLGNAENYFREIMVIPRIPERLSCMIFRRRFEIEAQELLPEINILHKAYEDLKSSPKFKRLLKTVLAIGNYLNAKSFRGNAFGFQLDALLKMRDTKAIEHNSKGTATLLHYLAFTIETNQKELITFMDELPHLEAAARVSVASVMSSVTSLVTGISQIKEEMHVLKRIRPSKNDRFLEVMDDFVKQVEPTIESIREIATNLDNELQQMLIYYGEDPKSTKPEDFFGLIVSFSSSLMKARKENEEARKKAEKEKDNASKQANKKPSDAISIASSNDAQGDFDDAIRELRSGLKRNRGRPVSKVFLEIAEDQN</sequence>
<protein>
    <recommendedName>
        <fullName evidence="6">Formin homology 2 domain-containing protein</fullName>
    </recommendedName>
</protein>
<dbReference type="GO" id="GO:0003779">
    <property type="term" value="F:actin binding"/>
    <property type="evidence" value="ECO:0007669"/>
    <property type="project" value="InterPro"/>
</dbReference>
<dbReference type="PROSITE" id="PS51232">
    <property type="entry name" value="GBD_FH3"/>
    <property type="match status" value="1"/>
</dbReference>
<dbReference type="Pfam" id="PF02181">
    <property type="entry name" value="FH2"/>
    <property type="match status" value="1"/>
</dbReference>
<feature type="compositionally biased region" description="Low complexity" evidence="1">
    <location>
        <begin position="31"/>
        <end position="42"/>
    </location>
</feature>
<dbReference type="GO" id="GO:0031267">
    <property type="term" value="F:small GTPase binding"/>
    <property type="evidence" value="ECO:0007669"/>
    <property type="project" value="InterPro"/>
</dbReference>
<feature type="compositionally biased region" description="Low complexity" evidence="1">
    <location>
        <begin position="706"/>
        <end position="727"/>
    </location>
</feature>
<feature type="domain" description="FH2" evidence="3">
    <location>
        <begin position="1010"/>
        <end position="1405"/>
    </location>
</feature>
<accession>A0A397SXT7</accession>
<proteinExistence type="predicted"/>
<dbReference type="Gene3D" id="1.20.58.2220">
    <property type="entry name" value="Formin, FH2 domain"/>
    <property type="match status" value="1"/>
</dbReference>
<dbReference type="SMART" id="SM00498">
    <property type="entry name" value="FH2"/>
    <property type="match status" value="1"/>
</dbReference>
<dbReference type="OrthoDB" id="1668162at2759"/>
<feature type="compositionally biased region" description="Basic and acidic residues" evidence="1">
    <location>
        <begin position="14"/>
        <end position="24"/>
    </location>
</feature>